<sequence>MQLIISNKNIKYMGTKMPQNCCAGHQCNCTLPMRDCDGRNQTLGKHPELLTPPGSPQGKYNAPLPLFLFLLRSSRTKFY</sequence>
<dbReference type="AlphaFoldDB" id="A0A1F6UYC5"/>
<protein>
    <submittedName>
        <fullName evidence="1">Uncharacterized protein</fullName>
    </submittedName>
</protein>
<reference evidence="1 2" key="1">
    <citation type="journal article" date="2016" name="Nat. Commun.">
        <title>Thousands of microbial genomes shed light on interconnected biogeochemical processes in an aquifer system.</title>
        <authorList>
            <person name="Anantharaman K."/>
            <person name="Brown C.T."/>
            <person name="Hug L.A."/>
            <person name="Sharon I."/>
            <person name="Castelle C.J."/>
            <person name="Probst A.J."/>
            <person name="Thomas B.C."/>
            <person name="Singh A."/>
            <person name="Wilkins M.J."/>
            <person name="Karaoz U."/>
            <person name="Brodie E.L."/>
            <person name="Williams K.H."/>
            <person name="Hubbard S.S."/>
            <person name="Banfield J.F."/>
        </authorList>
    </citation>
    <scope>NUCLEOTIDE SEQUENCE [LARGE SCALE GENOMIC DNA]</scope>
</reference>
<gene>
    <name evidence="1" type="ORF">A2818_02535</name>
</gene>
<evidence type="ECO:0000313" key="1">
    <source>
        <dbReference type="EMBL" id="OGI62415.1"/>
    </source>
</evidence>
<accession>A0A1F6UYC5</accession>
<dbReference type="EMBL" id="MFTN01000029">
    <property type="protein sequence ID" value="OGI62415.1"/>
    <property type="molecule type" value="Genomic_DNA"/>
</dbReference>
<proteinExistence type="predicted"/>
<comment type="caution">
    <text evidence="1">The sequence shown here is derived from an EMBL/GenBank/DDBJ whole genome shotgun (WGS) entry which is preliminary data.</text>
</comment>
<evidence type="ECO:0000313" key="2">
    <source>
        <dbReference type="Proteomes" id="UP000177602"/>
    </source>
</evidence>
<organism evidence="1 2">
    <name type="scientific">Candidatus Nomurabacteria bacterium RIFCSPHIGHO2_01_FULL_40_12</name>
    <dbReference type="NCBI Taxonomy" id="1801737"/>
    <lineage>
        <taxon>Bacteria</taxon>
        <taxon>Candidatus Nomuraibacteriota</taxon>
    </lineage>
</organism>
<name>A0A1F6UYC5_9BACT</name>
<dbReference type="Proteomes" id="UP000177602">
    <property type="component" value="Unassembled WGS sequence"/>
</dbReference>